<dbReference type="Gene3D" id="1.10.390.10">
    <property type="entry name" value="Neutral Protease Domain 2"/>
    <property type="match status" value="1"/>
</dbReference>
<dbReference type="SUPFAM" id="SSF55486">
    <property type="entry name" value="Metalloproteases ('zincins'), catalytic domain"/>
    <property type="match status" value="1"/>
</dbReference>
<dbReference type="Gene3D" id="2.60.40.1910">
    <property type="match status" value="1"/>
</dbReference>
<feature type="domain" description="Aminopeptidase N-like N-terminal" evidence="13">
    <location>
        <begin position="39"/>
        <end position="207"/>
    </location>
</feature>
<evidence type="ECO:0000259" key="13">
    <source>
        <dbReference type="Pfam" id="PF17900"/>
    </source>
</evidence>
<dbReference type="Pfam" id="PF01433">
    <property type="entry name" value="Peptidase_M1"/>
    <property type="match status" value="1"/>
</dbReference>
<keyword evidence="11" id="KW-0482">Metalloprotease</keyword>
<dbReference type="PANTHER" id="PTHR11533:SF174">
    <property type="entry name" value="PUROMYCIN-SENSITIVE AMINOPEPTIDASE-RELATED"/>
    <property type="match status" value="1"/>
</dbReference>
<keyword evidence="7" id="KW-0645">Protease</keyword>
<keyword evidence="6 14" id="KW-0031">Aminopeptidase</keyword>
<evidence type="ECO:0000259" key="12">
    <source>
        <dbReference type="Pfam" id="PF01433"/>
    </source>
</evidence>
<dbReference type="PRINTS" id="PR00756">
    <property type="entry name" value="ALADIPTASE"/>
</dbReference>
<dbReference type="PANTHER" id="PTHR11533">
    <property type="entry name" value="PROTEASE M1 ZINC METALLOPROTEASE"/>
    <property type="match status" value="1"/>
</dbReference>
<dbReference type="InterPro" id="IPR042097">
    <property type="entry name" value="Aminopeptidase_N-like_N_sf"/>
</dbReference>
<dbReference type="RefSeq" id="WP_284137219.1">
    <property type="nucleotide sequence ID" value="NZ_JASJUT010000003.1"/>
</dbReference>
<evidence type="ECO:0000256" key="9">
    <source>
        <dbReference type="ARBA" id="ARBA00022801"/>
    </source>
</evidence>
<evidence type="ECO:0000256" key="5">
    <source>
        <dbReference type="ARBA" id="ARBA00015611"/>
    </source>
</evidence>
<evidence type="ECO:0000313" key="14">
    <source>
        <dbReference type="EMBL" id="MDK2595561.1"/>
    </source>
</evidence>
<comment type="catalytic activity">
    <reaction evidence="1">
        <text>Release of an N-terminal amino acid, Xaa-|-Yaa- from a peptide, amide or arylamide. Xaa is preferably Ala, but may be most amino acids including Pro (slow action). When a terminal hydrophobic residue is followed by a prolyl residue, the two may be released as an intact Xaa-Pro dipeptide.</text>
        <dbReference type="EC" id="3.4.11.2"/>
    </reaction>
</comment>
<dbReference type="EC" id="3.4.11.2" evidence="4"/>
<dbReference type="Gene3D" id="2.60.40.1730">
    <property type="entry name" value="tricorn interacting facor f3 domain"/>
    <property type="match status" value="1"/>
</dbReference>
<evidence type="ECO:0000256" key="7">
    <source>
        <dbReference type="ARBA" id="ARBA00022670"/>
    </source>
</evidence>
<evidence type="ECO:0000256" key="1">
    <source>
        <dbReference type="ARBA" id="ARBA00000098"/>
    </source>
</evidence>
<dbReference type="InterPro" id="IPR027268">
    <property type="entry name" value="Peptidase_M4/M1_CTD_sf"/>
</dbReference>
<comment type="caution">
    <text evidence="14">The sequence shown here is derived from an EMBL/GenBank/DDBJ whole genome shotgun (WGS) entry which is preliminary data.</text>
</comment>
<name>A0ABT7EKI6_9GAMM</name>
<organism evidence="14 15">
    <name type="scientific">Pseudoalteromonas obscura</name>
    <dbReference type="NCBI Taxonomy" id="3048491"/>
    <lineage>
        <taxon>Bacteria</taxon>
        <taxon>Pseudomonadati</taxon>
        <taxon>Pseudomonadota</taxon>
        <taxon>Gammaproteobacteria</taxon>
        <taxon>Alteromonadales</taxon>
        <taxon>Pseudoalteromonadaceae</taxon>
        <taxon>Pseudoalteromonas</taxon>
    </lineage>
</organism>
<evidence type="ECO:0000313" key="15">
    <source>
        <dbReference type="Proteomes" id="UP001231915"/>
    </source>
</evidence>
<dbReference type="EMBL" id="JASJUT010000003">
    <property type="protein sequence ID" value="MDK2595561.1"/>
    <property type="molecule type" value="Genomic_DNA"/>
</dbReference>
<evidence type="ECO:0000256" key="8">
    <source>
        <dbReference type="ARBA" id="ARBA00022723"/>
    </source>
</evidence>
<evidence type="ECO:0000256" key="2">
    <source>
        <dbReference type="ARBA" id="ARBA00001947"/>
    </source>
</evidence>
<evidence type="ECO:0000256" key="6">
    <source>
        <dbReference type="ARBA" id="ARBA00022438"/>
    </source>
</evidence>
<evidence type="ECO:0000256" key="3">
    <source>
        <dbReference type="ARBA" id="ARBA00010136"/>
    </source>
</evidence>
<feature type="domain" description="Peptidase M1 membrane alanine aminopeptidase" evidence="12">
    <location>
        <begin position="251"/>
        <end position="441"/>
    </location>
</feature>
<dbReference type="GO" id="GO:0004177">
    <property type="term" value="F:aminopeptidase activity"/>
    <property type="evidence" value="ECO:0007669"/>
    <property type="project" value="UniProtKB-KW"/>
</dbReference>
<dbReference type="SUPFAM" id="SSF63737">
    <property type="entry name" value="Leukotriene A4 hydrolase N-terminal domain"/>
    <property type="match status" value="1"/>
</dbReference>
<accession>A0ABT7EKI6</accession>
<comment type="cofactor">
    <cofactor evidence="2">
        <name>Zn(2+)</name>
        <dbReference type="ChEBI" id="CHEBI:29105"/>
    </cofactor>
</comment>
<dbReference type="InterPro" id="IPR050344">
    <property type="entry name" value="Peptidase_M1_aminopeptidases"/>
</dbReference>
<protein>
    <recommendedName>
        <fullName evidence="5">Aminopeptidase N</fullName>
        <ecNumber evidence="4">3.4.11.2</ecNumber>
    </recommendedName>
</protein>
<dbReference type="InterPro" id="IPR001930">
    <property type="entry name" value="Peptidase_M1"/>
</dbReference>
<gene>
    <name evidence="14" type="ORF">QNM18_10935</name>
</gene>
<dbReference type="Proteomes" id="UP001231915">
    <property type="component" value="Unassembled WGS sequence"/>
</dbReference>
<evidence type="ECO:0000256" key="4">
    <source>
        <dbReference type="ARBA" id="ARBA00012564"/>
    </source>
</evidence>
<keyword evidence="9" id="KW-0378">Hydrolase</keyword>
<proteinExistence type="inferred from homology"/>
<evidence type="ECO:0000256" key="10">
    <source>
        <dbReference type="ARBA" id="ARBA00022833"/>
    </source>
</evidence>
<keyword evidence="15" id="KW-1185">Reference proteome</keyword>
<dbReference type="Pfam" id="PF17900">
    <property type="entry name" value="Peptidase_M1_N"/>
    <property type="match status" value="1"/>
</dbReference>
<keyword evidence="10" id="KW-0862">Zinc</keyword>
<dbReference type="InterPro" id="IPR014782">
    <property type="entry name" value="Peptidase_M1_dom"/>
</dbReference>
<dbReference type="InterPro" id="IPR045357">
    <property type="entry name" value="Aminopeptidase_N-like_N"/>
</dbReference>
<comment type="similarity">
    <text evidence="3">Belongs to the peptidase M1 family.</text>
</comment>
<sequence length="834" mass="94766">MNLTQIGYVVVLCMSLWLGAAYAAEHRLPQHLSLQQQIVHLELDPNKVTLIGSTTLEFKLEKPSQILAYHSKNLNIKEVQLIYQGKHWSLPVTSPNRYEIIEHELPLVVESSAQLHIVYSAQYSQHVEGVFQVKGNQGNNYLLSQFQSMEARRVFPTLDEPDKKTQFTFHITTPKTYSVLHNTNVRSVELRDNMKVSEFSTTPRMNTDILTLAVGKFKTQAFPNTSLNTKVYSPAGNQVSLPDYFSSTIEGALSFLEQYLAKPFPFKRLDFVIGNFGSVAAMENLGLISLNENQIPQPNASIHAHCQFRKLLAHEVAHSWFGNDITMAWYDDYWLNESFTEFIAAKVTESLYPNDAACTHIPQAKAFYDDNSHALPLIFDVKNREDTLAYGQLHYTKGRAILEMLEQAAGESAFQKHIQQYVLSFAGGNVSTTQFSELFKARHLQRFIASFTQSTGFPLISVSKNKQHLVFEQQDWLNRENQFWTVPLTIKLWDGRNISQRKLTLEGDQETLSITPQTKAVFIDAGGVGYFRYVDNTGLEEFPFSKLNASEQASFRDNQQALAITGYINYMDYIQGIVKELNQLDIDTSEANELIGKLLDAFLEHAQLGSQEKLADYLNRHIKHKLDWSDILAQPFGGDTLKLFGLYLKRPTAIAAALHHYKKPHSQSHAYFSDMVSVLANSATKSEYKQLIKQFKQMPSSVKNDMLSALGYVSSEENVALYYDLLLSDATQGMVIDYRFQYPIFNPALRLASAKQIKKRESEIFKRVAQSALQWFPYNFLLACSSAQKHAVEQLFLDWQHIEGIKGKLDIVKDNIDQCTQRSQKISNSISAAN</sequence>
<keyword evidence="8" id="KW-0479">Metal-binding</keyword>
<evidence type="ECO:0000256" key="11">
    <source>
        <dbReference type="ARBA" id="ARBA00023049"/>
    </source>
</evidence>
<reference evidence="14 15" key="1">
    <citation type="submission" date="2023-05" db="EMBL/GenBank/DDBJ databases">
        <title>Pseudoalteromonas ardens sp. nov., Pseudoalteromonas obscura sp. nov., and Pseudoalteromonas umbrosa sp. nov., isolated from the coral Montipora capitata.</title>
        <authorList>
            <person name="Thomas E.M."/>
            <person name="Smith E.M."/>
            <person name="Papke E."/>
            <person name="Shlafstein M.D."/>
            <person name="Oline D.K."/>
            <person name="Videau P."/>
            <person name="Saw J.H."/>
            <person name="Strangman W.K."/>
            <person name="Ushijima B."/>
        </authorList>
    </citation>
    <scope>NUCLEOTIDE SEQUENCE [LARGE SCALE GENOMIC DNA]</scope>
    <source>
        <strain evidence="14 15">P94</strain>
    </source>
</reference>